<feature type="domain" description="Water stress and hypersensitive response" evidence="3">
    <location>
        <begin position="43"/>
        <end position="160"/>
    </location>
</feature>
<feature type="compositionally biased region" description="Acidic residues" evidence="1">
    <location>
        <begin position="339"/>
        <end position="406"/>
    </location>
</feature>
<proteinExistence type="predicted"/>
<gene>
    <name evidence="4" type="ORF">SAMN06264867_103200</name>
</gene>
<dbReference type="GO" id="GO:0009269">
    <property type="term" value="P:response to desiccation"/>
    <property type="evidence" value="ECO:0007669"/>
    <property type="project" value="InterPro"/>
</dbReference>
<evidence type="ECO:0000256" key="2">
    <source>
        <dbReference type="SAM" id="Phobius"/>
    </source>
</evidence>
<organism evidence="4 5">
    <name type="scientific">Halorubrum cibi</name>
    <dbReference type="NCBI Taxonomy" id="413815"/>
    <lineage>
        <taxon>Archaea</taxon>
        <taxon>Methanobacteriati</taxon>
        <taxon>Methanobacteriota</taxon>
        <taxon>Stenosarchaea group</taxon>
        <taxon>Halobacteria</taxon>
        <taxon>Halobacteriales</taxon>
        <taxon>Haloferacaceae</taxon>
        <taxon>Halorubrum</taxon>
    </lineage>
</organism>
<dbReference type="Gene3D" id="2.60.40.10">
    <property type="entry name" value="Immunoglobulins"/>
    <property type="match status" value="2"/>
</dbReference>
<dbReference type="Proteomes" id="UP000319712">
    <property type="component" value="Unassembled WGS sequence"/>
</dbReference>
<dbReference type="InterPro" id="IPR013783">
    <property type="entry name" value="Ig-like_fold"/>
</dbReference>
<keyword evidence="5" id="KW-1185">Reference proteome</keyword>
<protein>
    <submittedName>
        <fullName evidence="4">LEA14-like dessication related protein</fullName>
    </submittedName>
</protein>
<keyword evidence="2" id="KW-1133">Transmembrane helix</keyword>
<dbReference type="InterPro" id="IPR004864">
    <property type="entry name" value="LEA_2"/>
</dbReference>
<keyword evidence="2" id="KW-0812">Transmembrane</keyword>
<sequence length="413" mass="43754">MDTGAVRSVLVGSKVRIALLGLLVVVGSVGGAFALGVLGTPSVAAVDNTFGEVTNETTTVETDIVVANPNPIGVGLDGVAVNYTVSMNDVEMARGGREGIRIGTGNSTLGFETRMRNDAIPPWWTSHVRNDEQTDVVIDATVTSDRLGRGVEFSRTREIETDLLGAFNSGETRPVNADSALVDDPVLYVNETRGQWGSVSETETPIDMAFVVYNPNLEPYAVTEIGYDVTMNGVEMASGRTDEGYVIPSRASETVEFTTALDNRRLDEWWVTHLDEEVNGHQVSDLRIEFYAVIEFPSGEEVTVPLDQLTYEETIETDIFGEGEDVRDSSGSDGGTEADRDDSDSTDGSSDGDTDGGTDDTTDGGTDDTTDGGTDDTTDGGTDDTTDGGTDDTTDGGTDDTTDGTTDDGVLPL</sequence>
<feature type="domain" description="Water stress and hypersensitive response" evidence="3">
    <location>
        <begin position="189"/>
        <end position="311"/>
    </location>
</feature>
<evidence type="ECO:0000313" key="4">
    <source>
        <dbReference type="EMBL" id="SMO52466.1"/>
    </source>
</evidence>
<dbReference type="RefSeq" id="WP_142985966.1">
    <property type="nucleotide sequence ID" value="NZ_FXTD01000003.1"/>
</dbReference>
<dbReference type="InterPro" id="IPR013990">
    <property type="entry name" value="WHy-dom"/>
</dbReference>
<accession>A0A521BZ58</accession>
<dbReference type="OrthoDB" id="105458at2157"/>
<dbReference type="SUPFAM" id="SSF117070">
    <property type="entry name" value="LEA14-like"/>
    <property type="match status" value="2"/>
</dbReference>
<feature type="region of interest" description="Disordered" evidence="1">
    <location>
        <begin position="316"/>
        <end position="413"/>
    </location>
</feature>
<evidence type="ECO:0000313" key="5">
    <source>
        <dbReference type="Proteomes" id="UP000319712"/>
    </source>
</evidence>
<feature type="transmembrane region" description="Helical" evidence="2">
    <location>
        <begin position="17"/>
        <end position="38"/>
    </location>
</feature>
<name>A0A521BZ58_9EURY</name>
<dbReference type="SMART" id="SM00769">
    <property type="entry name" value="WHy"/>
    <property type="match status" value="2"/>
</dbReference>
<evidence type="ECO:0000256" key="1">
    <source>
        <dbReference type="SAM" id="MobiDB-lite"/>
    </source>
</evidence>
<dbReference type="EMBL" id="FXTD01000003">
    <property type="protein sequence ID" value="SMO52466.1"/>
    <property type="molecule type" value="Genomic_DNA"/>
</dbReference>
<evidence type="ECO:0000259" key="3">
    <source>
        <dbReference type="SMART" id="SM00769"/>
    </source>
</evidence>
<reference evidence="4 5" key="1">
    <citation type="submission" date="2017-05" db="EMBL/GenBank/DDBJ databases">
        <authorList>
            <person name="Varghese N."/>
            <person name="Submissions S."/>
        </authorList>
    </citation>
    <scope>NUCLEOTIDE SEQUENCE [LARGE SCALE GENOMIC DNA]</scope>
    <source>
        <strain evidence="4 5">DSM 19504</strain>
    </source>
</reference>
<dbReference type="AlphaFoldDB" id="A0A521BZ58"/>
<dbReference type="Pfam" id="PF03168">
    <property type="entry name" value="LEA_2"/>
    <property type="match status" value="2"/>
</dbReference>
<keyword evidence="2" id="KW-0472">Membrane</keyword>